<keyword evidence="2" id="KW-0732">Signal</keyword>
<feature type="transmembrane region" description="Helical" evidence="1">
    <location>
        <begin position="28"/>
        <end position="50"/>
    </location>
</feature>
<feature type="signal peptide" evidence="2">
    <location>
        <begin position="1"/>
        <end position="18"/>
    </location>
</feature>
<evidence type="ECO:0000256" key="2">
    <source>
        <dbReference type="SAM" id="SignalP"/>
    </source>
</evidence>
<reference evidence="4" key="1">
    <citation type="journal article" date="2014" name="Science">
        <title>Ancient hybridizations among the ancestral genomes of bread wheat.</title>
        <authorList>
            <consortium name="International Wheat Genome Sequencing Consortium,"/>
            <person name="Marcussen T."/>
            <person name="Sandve S.R."/>
            <person name="Heier L."/>
            <person name="Spannagl M."/>
            <person name="Pfeifer M."/>
            <person name="Jakobsen K.S."/>
            <person name="Wulff B.B."/>
            <person name="Steuernagel B."/>
            <person name="Mayer K.F."/>
            <person name="Olsen O.A."/>
        </authorList>
    </citation>
    <scope>NUCLEOTIDE SEQUENCE [LARGE SCALE GENOMIC DNA]</scope>
    <source>
        <strain evidence="4">cv. AL8/78</strain>
    </source>
</reference>
<proteinExistence type="predicted"/>
<reference evidence="3" key="5">
    <citation type="journal article" date="2021" name="G3 (Bethesda)">
        <title>Aegilops tauschii genome assembly Aet v5.0 features greater sequence contiguity and improved annotation.</title>
        <authorList>
            <person name="Wang L."/>
            <person name="Zhu T."/>
            <person name="Rodriguez J.C."/>
            <person name="Deal K.R."/>
            <person name="Dubcovsky J."/>
            <person name="McGuire P.E."/>
            <person name="Lux T."/>
            <person name="Spannagl M."/>
            <person name="Mayer K.F.X."/>
            <person name="Baldrich P."/>
            <person name="Meyers B.C."/>
            <person name="Huo N."/>
            <person name="Gu Y.Q."/>
            <person name="Zhou H."/>
            <person name="Devos K.M."/>
            <person name="Bennetzen J.L."/>
            <person name="Unver T."/>
            <person name="Budak H."/>
            <person name="Gulick P.J."/>
            <person name="Galiba G."/>
            <person name="Kalapos B."/>
            <person name="Nelson D.R."/>
            <person name="Li P."/>
            <person name="You F.M."/>
            <person name="Luo M.C."/>
            <person name="Dvorak J."/>
        </authorList>
    </citation>
    <scope>NUCLEOTIDE SEQUENCE [LARGE SCALE GENOMIC DNA]</scope>
    <source>
        <strain evidence="3">cv. AL8/78</strain>
    </source>
</reference>
<feature type="chain" id="PRO_5019588401" evidence="2">
    <location>
        <begin position="19"/>
        <end position="94"/>
    </location>
</feature>
<keyword evidence="4" id="KW-1185">Reference proteome</keyword>
<keyword evidence="1" id="KW-0812">Transmembrane</keyword>
<dbReference type="Gramene" id="AET3Gv20406200.15">
    <property type="protein sequence ID" value="AET3Gv20406200.15"/>
    <property type="gene ID" value="AET3Gv20406200"/>
</dbReference>
<keyword evidence="1" id="KW-0472">Membrane</keyword>
<dbReference type="Proteomes" id="UP000015105">
    <property type="component" value="Chromosome 3D"/>
</dbReference>
<accession>A0A453ENA1</accession>
<organism evidence="3 4">
    <name type="scientific">Aegilops tauschii subsp. strangulata</name>
    <name type="common">Goatgrass</name>
    <dbReference type="NCBI Taxonomy" id="200361"/>
    <lineage>
        <taxon>Eukaryota</taxon>
        <taxon>Viridiplantae</taxon>
        <taxon>Streptophyta</taxon>
        <taxon>Embryophyta</taxon>
        <taxon>Tracheophyta</taxon>
        <taxon>Spermatophyta</taxon>
        <taxon>Magnoliopsida</taxon>
        <taxon>Liliopsida</taxon>
        <taxon>Poales</taxon>
        <taxon>Poaceae</taxon>
        <taxon>BOP clade</taxon>
        <taxon>Pooideae</taxon>
        <taxon>Triticodae</taxon>
        <taxon>Triticeae</taxon>
        <taxon>Triticinae</taxon>
        <taxon>Aegilops</taxon>
    </lineage>
</organism>
<evidence type="ECO:0000313" key="3">
    <source>
        <dbReference type="EnsemblPlants" id="AET3Gv20406200.15"/>
    </source>
</evidence>
<dbReference type="AlphaFoldDB" id="A0A453ENA1"/>
<protein>
    <submittedName>
        <fullName evidence="3">Uncharacterized protein</fullName>
    </submittedName>
</protein>
<evidence type="ECO:0000313" key="4">
    <source>
        <dbReference type="Proteomes" id="UP000015105"/>
    </source>
</evidence>
<keyword evidence="1" id="KW-1133">Transmembrane helix</keyword>
<sequence>MQLTFIMSMSLLFSPCLLTSVGVLKSNGVFFGFLSYPVLVGMFSVVAWLLQDVCVPLFICPLFICPLFIREVAGDGSILEGWRLRLRLSSKEQA</sequence>
<evidence type="ECO:0000256" key="1">
    <source>
        <dbReference type="SAM" id="Phobius"/>
    </source>
</evidence>
<name>A0A453ENA1_AEGTS</name>
<reference evidence="3" key="3">
    <citation type="journal article" date="2017" name="Nature">
        <title>Genome sequence of the progenitor of the wheat D genome Aegilops tauschii.</title>
        <authorList>
            <person name="Luo M.C."/>
            <person name="Gu Y.Q."/>
            <person name="Puiu D."/>
            <person name="Wang H."/>
            <person name="Twardziok S.O."/>
            <person name="Deal K.R."/>
            <person name="Huo N."/>
            <person name="Zhu T."/>
            <person name="Wang L."/>
            <person name="Wang Y."/>
            <person name="McGuire P.E."/>
            <person name="Liu S."/>
            <person name="Long H."/>
            <person name="Ramasamy R.K."/>
            <person name="Rodriguez J.C."/>
            <person name="Van S.L."/>
            <person name="Yuan L."/>
            <person name="Wang Z."/>
            <person name="Xia Z."/>
            <person name="Xiao L."/>
            <person name="Anderson O.D."/>
            <person name="Ouyang S."/>
            <person name="Liang Y."/>
            <person name="Zimin A.V."/>
            <person name="Pertea G."/>
            <person name="Qi P."/>
            <person name="Bennetzen J.L."/>
            <person name="Dai X."/>
            <person name="Dawson M.W."/>
            <person name="Muller H.G."/>
            <person name="Kugler K."/>
            <person name="Rivarola-Duarte L."/>
            <person name="Spannagl M."/>
            <person name="Mayer K.F.X."/>
            <person name="Lu F.H."/>
            <person name="Bevan M.W."/>
            <person name="Leroy P."/>
            <person name="Li P."/>
            <person name="You F.M."/>
            <person name="Sun Q."/>
            <person name="Liu Z."/>
            <person name="Lyons E."/>
            <person name="Wicker T."/>
            <person name="Salzberg S.L."/>
            <person name="Devos K.M."/>
            <person name="Dvorak J."/>
        </authorList>
    </citation>
    <scope>NUCLEOTIDE SEQUENCE [LARGE SCALE GENOMIC DNA]</scope>
    <source>
        <strain evidence="3">cv. AL8/78</strain>
    </source>
</reference>
<dbReference type="EnsemblPlants" id="AET3Gv20406200.15">
    <property type="protein sequence ID" value="AET3Gv20406200.15"/>
    <property type="gene ID" value="AET3Gv20406200"/>
</dbReference>
<reference evidence="3" key="4">
    <citation type="submission" date="2019-03" db="UniProtKB">
        <authorList>
            <consortium name="EnsemblPlants"/>
        </authorList>
    </citation>
    <scope>IDENTIFICATION</scope>
</reference>
<reference evidence="4" key="2">
    <citation type="journal article" date="2017" name="Nat. Plants">
        <title>The Aegilops tauschii genome reveals multiple impacts of transposons.</title>
        <authorList>
            <person name="Zhao G."/>
            <person name="Zou C."/>
            <person name="Li K."/>
            <person name="Wang K."/>
            <person name="Li T."/>
            <person name="Gao L."/>
            <person name="Zhang X."/>
            <person name="Wang H."/>
            <person name="Yang Z."/>
            <person name="Liu X."/>
            <person name="Jiang W."/>
            <person name="Mao L."/>
            <person name="Kong X."/>
            <person name="Jiao Y."/>
            <person name="Jia J."/>
        </authorList>
    </citation>
    <scope>NUCLEOTIDE SEQUENCE [LARGE SCALE GENOMIC DNA]</scope>
    <source>
        <strain evidence="4">cv. AL8/78</strain>
    </source>
</reference>